<evidence type="ECO:0000313" key="7">
    <source>
        <dbReference type="RefSeq" id="XP_022313800.1"/>
    </source>
</evidence>
<dbReference type="OrthoDB" id="6147718at2759"/>
<dbReference type="GeneID" id="111118560"/>
<evidence type="ECO:0000256" key="5">
    <source>
        <dbReference type="SAM" id="Phobius"/>
    </source>
</evidence>
<evidence type="ECO:0000256" key="3">
    <source>
        <dbReference type="ARBA" id="ARBA00022989"/>
    </source>
</evidence>
<dbReference type="Proteomes" id="UP000694844">
    <property type="component" value="Chromosome 1"/>
</dbReference>
<organism evidence="6 7">
    <name type="scientific">Crassostrea virginica</name>
    <name type="common">Eastern oyster</name>
    <dbReference type="NCBI Taxonomy" id="6565"/>
    <lineage>
        <taxon>Eukaryota</taxon>
        <taxon>Metazoa</taxon>
        <taxon>Spiralia</taxon>
        <taxon>Lophotrochozoa</taxon>
        <taxon>Mollusca</taxon>
        <taxon>Bivalvia</taxon>
        <taxon>Autobranchia</taxon>
        <taxon>Pteriomorphia</taxon>
        <taxon>Ostreida</taxon>
        <taxon>Ostreoidea</taxon>
        <taxon>Ostreidae</taxon>
        <taxon>Crassostrea</taxon>
    </lineage>
</organism>
<keyword evidence="2 5" id="KW-0812">Transmembrane</keyword>
<dbReference type="GO" id="GO:0016020">
    <property type="term" value="C:membrane"/>
    <property type="evidence" value="ECO:0007669"/>
    <property type="project" value="UniProtKB-SubCell"/>
</dbReference>
<dbReference type="RefSeq" id="XP_022313800.1">
    <property type="nucleotide sequence ID" value="XM_022458092.1"/>
</dbReference>
<accession>A0A8B8CDP3</accession>
<keyword evidence="6" id="KW-1185">Reference proteome</keyword>
<evidence type="ECO:0000313" key="6">
    <source>
        <dbReference type="Proteomes" id="UP000694844"/>
    </source>
</evidence>
<protein>
    <submittedName>
        <fullName evidence="7">Uncharacterized protein LOC111118560</fullName>
    </submittedName>
</protein>
<reference evidence="6" key="1">
    <citation type="submission" date="2024-06" db="UniProtKB">
        <authorList>
            <consortium name="RefSeq"/>
        </authorList>
    </citation>
    <scope>NUCLEOTIDE SEQUENCE [LARGE SCALE GENOMIC DNA]</scope>
</reference>
<keyword evidence="4 5" id="KW-0472">Membrane</keyword>
<feature type="transmembrane region" description="Helical" evidence="5">
    <location>
        <begin position="12"/>
        <end position="36"/>
    </location>
</feature>
<keyword evidence="3 5" id="KW-1133">Transmembrane helix</keyword>
<evidence type="ECO:0000256" key="2">
    <source>
        <dbReference type="ARBA" id="ARBA00022692"/>
    </source>
</evidence>
<reference evidence="7" key="2">
    <citation type="submission" date="2025-08" db="UniProtKB">
        <authorList>
            <consortium name="RefSeq"/>
        </authorList>
    </citation>
    <scope>IDENTIFICATION</scope>
    <source>
        <tissue evidence="7">Whole sample</tissue>
    </source>
</reference>
<evidence type="ECO:0000256" key="4">
    <source>
        <dbReference type="ARBA" id="ARBA00023136"/>
    </source>
</evidence>
<proteinExistence type="predicted"/>
<feature type="transmembrane region" description="Helical" evidence="5">
    <location>
        <begin position="78"/>
        <end position="101"/>
    </location>
</feature>
<comment type="subcellular location">
    <subcellularLocation>
        <location evidence="1">Membrane</location>
        <topology evidence="1">Multi-pass membrane protein</topology>
    </subcellularLocation>
</comment>
<evidence type="ECO:0000256" key="1">
    <source>
        <dbReference type="ARBA" id="ARBA00004141"/>
    </source>
</evidence>
<gene>
    <name evidence="7" type="primary">LOC111118560</name>
</gene>
<feature type="transmembrane region" description="Helical" evidence="5">
    <location>
        <begin position="42"/>
        <end position="66"/>
    </location>
</feature>
<feature type="transmembrane region" description="Helical" evidence="5">
    <location>
        <begin position="107"/>
        <end position="126"/>
    </location>
</feature>
<sequence>MEPAETKPVILITGWSLVLGAILLNVIAIGTPYWIYFSSIDGVIYAGLWTACIKTLLSTVAICSELGNSYRWIKSIRALMILAALLFAAGYGCFTLKIWFLKNRKELLYLGLLTTLAGAFLTLVAVSRYTDMKDIFIGTAYDLSFSFVFGILGMILGIVACVLVLVHMKRNEQPAAQSLESNAT</sequence>
<dbReference type="Pfam" id="PF00822">
    <property type="entry name" value="PMP22_Claudin"/>
    <property type="match status" value="1"/>
</dbReference>
<dbReference type="Gene3D" id="1.20.140.150">
    <property type="match status" value="1"/>
</dbReference>
<dbReference type="AlphaFoldDB" id="A0A8B8CDP3"/>
<dbReference type="InterPro" id="IPR004031">
    <property type="entry name" value="PMP22/EMP/MP20/Claudin"/>
</dbReference>
<dbReference type="KEGG" id="cvn:111118560"/>
<feature type="transmembrane region" description="Helical" evidence="5">
    <location>
        <begin position="147"/>
        <end position="168"/>
    </location>
</feature>
<name>A0A8B8CDP3_CRAVI</name>